<comment type="caution">
    <text evidence="1">The sequence shown here is derived from an EMBL/GenBank/DDBJ whole genome shotgun (WGS) entry which is preliminary data.</text>
</comment>
<protein>
    <submittedName>
        <fullName evidence="1">Uncharacterized protein</fullName>
    </submittedName>
</protein>
<feature type="non-terminal residue" evidence="1">
    <location>
        <position position="1"/>
    </location>
</feature>
<dbReference type="AlphaFoldDB" id="A0A816GQ00"/>
<feature type="non-terminal residue" evidence="1">
    <location>
        <position position="99"/>
    </location>
</feature>
<dbReference type="EMBL" id="CAJNOQ010064066">
    <property type="protein sequence ID" value="CAF1676798.1"/>
    <property type="molecule type" value="Genomic_DNA"/>
</dbReference>
<evidence type="ECO:0000313" key="2">
    <source>
        <dbReference type="EMBL" id="CAF4666374.1"/>
    </source>
</evidence>
<dbReference type="EMBL" id="CAJOBC010148188">
    <property type="protein sequence ID" value="CAF4666374.1"/>
    <property type="molecule type" value="Genomic_DNA"/>
</dbReference>
<reference evidence="1" key="1">
    <citation type="submission" date="2021-02" db="EMBL/GenBank/DDBJ databases">
        <authorList>
            <person name="Nowell W R."/>
        </authorList>
    </citation>
    <scope>NUCLEOTIDE SEQUENCE</scope>
</reference>
<evidence type="ECO:0000313" key="3">
    <source>
        <dbReference type="Proteomes" id="UP000663829"/>
    </source>
</evidence>
<dbReference type="OrthoDB" id="361283at2759"/>
<dbReference type="Proteomes" id="UP000681722">
    <property type="component" value="Unassembled WGS sequence"/>
</dbReference>
<accession>A0A816GQ00</accession>
<proteinExistence type="predicted"/>
<keyword evidence="3" id="KW-1185">Reference proteome</keyword>
<sequence length="99" mass="11308">RFHLEFHLNGIYNEHNELIQLTSTAVRGEQYFDVYLPLTVTPKRVLLPSDTIQTNDQSTSSLQTCHLTVVGGSGDYIWTSHDPDIGIERFSLSYEKTYS</sequence>
<name>A0A816GQ00_9BILA</name>
<dbReference type="Proteomes" id="UP000663829">
    <property type="component" value="Unassembled WGS sequence"/>
</dbReference>
<organism evidence="1 3">
    <name type="scientific">Didymodactylos carnosus</name>
    <dbReference type="NCBI Taxonomy" id="1234261"/>
    <lineage>
        <taxon>Eukaryota</taxon>
        <taxon>Metazoa</taxon>
        <taxon>Spiralia</taxon>
        <taxon>Gnathifera</taxon>
        <taxon>Rotifera</taxon>
        <taxon>Eurotatoria</taxon>
        <taxon>Bdelloidea</taxon>
        <taxon>Philodinida</taxon>
        <taxon>Philodinidae</taxon>
        <taxon>Didymodactylos</taxon>
    </lineage>
</organism>
<evidence type="ECO:0000313" key="1">
    <source>
        <dbReference type="EMBL" id="CAF1676798.1"/>
    </source>
</evidence>
<gene>
    <name evidence="1" type="ORF">GPM918_LOCUS46493</name>
    <name evidence="2" type="ORF">SRO942_LOCUS50770</name>
</gene>